<name>A0A0F9M096_9ZZZZ</name>
<organism evidence="1">
    <name type="scientific">marine sediment metagenome</name>
    <dbReference type="NCBI Taxonomy" id="412755"/>
    <lineage>
        <taxon>unclassified sequences</taxon>
        <taxon>metagenomes</taxon>
        <taxon>ecological metagenomes</taxon>
    </lineage>
</organism>
<sequence length="478" mass="57463">MSWEDFESEREARNFGAEMYKKLIIKYFQTQGYYLLKNSLFEGTLSDIVMEKSGKIIWIEAKNTKVSIFAKTDPLRRELLEYFYYWLITKKEKKFGLIIFVINIARKKDTKRILTLEAYNSEILDWFNDKEDLKLTNEVIKKINTATDKEIITFFKSISIKICSPFGLHQRVKQREQEIRRNVNAYHKKILREVKSRKAPIKEKSEIIINFMELEYPVYFWQATSKYRLKRTFFRKLNPSNDFSLRLPEFVVPRFENIIPVVRSFEKDLSPLRPYIIGHPYDRETRFLEIQRKRELLYTSLRRYLWCKGLRRDSSVFYFAYENPLDTDSNVETNPIEIKGTKKPKKVSKPRYRDDGTLNFVEHHSLKIRLEEYDGKIGISIWPSILFTSNGINRIRGDHASRLHRKYLKPVWNRNQNKRSLLRFWEVFLTSENFVREKDSWFNHFKIKSLLKQTVPWSSKTIDKDQERLDLFLENGGP</sequence>
<reference evidence="1" key="1">
    <citation type="journal article" date="2015" name="Nature">
        <title>Complex archaea that bridge the gap between prokaryotes and eukaryotes.</title>
        <authorList>
            <person name="Spang A."/>
            <person name="Saw J.H."/>
            <person name="Jorgensen S.L."/>
            <person name="Zaremba-Niedzwiedzka K."/>
            <person name="Martijn J."/>
            <person name="Lind A.E."/>
            <person name="van Eijk R."/>
            <person name="Schleper C."/>
            <person name="Guy L."/>
            <person name="Ettema T.J."/>
        </authorList>
    </citation>
    <scope>NUCLEOTIDE SEQUENCE</scope>
</reference>
<dbReference type="EMBL" id="LAZR01005538">
    <property type="protein sequence ID" value="KKM99083.1"/>
    <property type="molecule type" value="Genomic_DNA"/>
</dbReference>
<evidence type="ECO:0000313" key="1">
    <source>
        <dbReference type="EMBL" id="KKM99083.1"/>
    </source>
</evidence>
<accession>A0A0F9M096</accession>
<dbReference type="AlphaFoldDB" id="A0A0F9M096"/>
<comment type="caution">
    <text evidence="1">The sequence shown here is derived from an EMBL/GenBank/DDBJ whole genome shotgun (WGS) entry which is preliminary data.</text>
</comment>
<gene>
    <name evidence="1" type="ORF">LCGC14_1151430</name>
</gene>
<protein>
    <submittedName>
        <fullName evidence="1">Uncharacterized protein</fullName>
    </submittedName>
</protein>
<proteinExistence type="predicted"/>